<evidence type="ECO:0000256" key="7">
    <source>
        <dbReference type="ARBA" id="ARBA00022927"/>
    </source>
</evidence>
<keyword evidence="7" id="KW-0653">Protein transport</keyword>
<dbReference type="PANTHER" id="PTHR33909:SF1">
    <property type="entry name" value="SEC TRANSLOCON ACCESSORY COMPLEX SUBUNIT YAJC"/>
    <property type="match status" value="1"/>
</dbReference>
<dbReference type="PATRIC" id="fig|1032488.3.peg.715"/>
<evidence type="ECO:0000256" key="3">
    <source>
        <dbReference type="ARBA" id="ARBA00014962"/>
    </source>
</evidence>
<evidence type="ECO:0000256" key="5">
    <source>
        <dbReference type="ARBA" id="ARBA00022475"/>
    </source>
</evidence>
<organism evidence="12 13">
    <name type="scientific">Neisseria shayeganii 871</name>
    <dbReference type="NCBI Taxonomy" id="1032488"/>
    <lineage>
        <taxon>Bacteria</taxon>
        <taxon>Pseudomonadati</taxon>
        <taxon>Pseudomonadota</taxon>
        <taxon>Betaproteobacteria</taxon>
        <taxon>Neisseriales</taxon>
        <taxon>Neisseriaceae</taxon>
        <taxon>Neisseria</taxon>
    </lineage>
</organism>
<dbReference type="STRING" id="1032488.HMPREF9371_0781"/>
<dbReference type="EMBL" id="AGAY01000026">
    <property type="protein sequence ID" value="EGY52995.1"/>
    <property type="molecule type" value="Genomic_DNA"/>
</dbReference>
<keyword evidence="5" id="KW-1003">Cell membrane</keyword>
<protein>
    <recommendedName>
        <fullName evidence="3">Sec translocon accessory complex subunit YajC</fullName>
    </recommendedName>
</protein>
<proteinExistence type="inferred from homology"/>
<comment type="similarity">
    <text evidence="2">Belongs to the YajC family.</text>
</comment>
<dbReference type="Proteomes" id="UP000003019">
    <property type="component" value="Unassembled WGS sequence"/>
</dbReference>
<dbReference type="Pfam" id="PF02699">
    <property type="entry name" value="YajC"/>
    <property type="match status" value="1"/>
</dbReference>
<dbReference type="AlphaFoldDB" id="G4CGP2"/>
<keyword evidence="9" id="KW-0811">Translocation</keyword>
<feature type="transmembrane region" description="Helical" evidence="11">
    <location>
        <begin position="34"/>
        <end position="54"/>
    </location>
</feature>
<dbReference type="PRINTS" id="PR01853">
    <property type="entry name" value="YAJCTRNLCASE"/>
</dbReference>
<evidence type="ECO:0000313" key="13">
    <source>
        <dbReference type="Proteomes" id="UP000003019"/>
    </source>
</evidence>
<evidence type="ECO:0000256" key="11">
    <source>
        <dbReference type="SAM" id="Phobius"/>
    </source>
</evidence>
<comment type="caution">
    <text evidence="12">The sequence shown here is derived from an EMBL/GenBank/DDBJ whole genome shotgun (WGS) entry which is preliminary data.</text>
</comment>
<reference evidence="12 13" key="1">
    <citation type="submission" date="2011-05" db="EMBL/GenBank/DDBJ databases">
        <authorList>
            <person name="Muzny D."/>
            <person name="Qin X."/>
            <person name="Deng J."/>
            <person name="Jiang H."/>
            <person name="Liu Y."/>
            <person name="Qu J."/>
            <person name="Song X.-Z."/>
            <person name="Zhang L."/>
            <person name="Thornton R."/>
            <person name="Coyle M."/>
            <person name="Francisco L."/>
            <person name="Jackson L."/>
            <person name="Javaid M."/>
            <person name="Korchina V."/>
            <person name="Kovar C."/>
            <person name="Mata R."/>
            <person name="Mathew T."/>
            <person name="Ngo R."/>
            <person name="Nguyen L."/>
            <person name="Nguyen N."/>
            <person name="Okwuonu G."/>
            <person name="Ongeri F."/>
            <person name="Pham C."/>
            <person name="Simmons D."/>
            <person name="Wilczek-Boney K."/>
            <person name="Hale W."/>
            <person name="Jakkamsetti A."/>
            <person name="Pham P."/>
            <person name="Ruth R."/>
            <person name="San Lucas F."/>
            <person name="Warren J."/>
            <person name="Zhang J."/>
            <person name="Zhao Z."/>
            <person name="Zhou C."/>
            <person name="Zhu D."/>
            <person name="Lee S."/>
            <person name="Bess C."/>
            <person name="Blankenburg K."/>
            <person name="Forbes L."/>
            <person name="Fu Q."/>
            <person name="Gubbala S."/>
            <person name="Hirani K."/>
            <person name="Jayaseelan J.C."/>
            <person name="Lara F."/>
            <person name="Munidasa M."/>
            <person name="Palculict T."/>
            <person name="Patil S."/>
            <person name="Pu L.-L."/>
            <person name="Saada N."/>
            <person name="Tang L."/>
            <person name="Weissenberger G."/>
            <person name="Zhu Y."/>
            <person name="Hemphill L."/>
            <person name="Shang Y."/>
            <person name="Youmans B."/>
            <person name="Ayvaz T."/>
            <person name="Ross M."/>
            <person name="Santibanez J."/>
            <person name="Aqrawi P."/>
            <person name="Gross S."/>
            <person name="Joshi V."/>
            <person name="Fowler G."/>
            <person name="Nazareth L."/>
            <person name="Reid J."/>
            <person name="Worley K."/>
            <person name="Petrosino J."/>
            <person name="Highlander S."/>
            <person name="Gibbs R."/>
        </authorList>
    </citation>
    <scope>NUCLEOTIDE SEQUENCE [LARGE SCALE GENOMIC DNA]</scope>
    <source>
        <strain evidence="12 13">871</strain>
    </source>
</reference>
<dbReference type="InterPro" id="IPR003849">
    <property type="entry name" value="Preprotein_translocase_YajC"/>
</dbReference>
<evidence type="ECO:0000256" key="1">
    <source>
        <dbReference type="ARBA" id="ARBA00004162"/>
    </source>
</evidence>
<keyword evidence="13" id="KW-1185">Reference proteome</keyword>
<evidence type="ECO:0000256" key="2">
    <source>
        <dbReference type="ARBA" id="ARBA00006742"/>
    </source>
</evidence>
<keyword evidence="6 11" id="KW-0812">Transmembrane</keyword>
<dbReference type="PANTHER" id="PTHR33909">
    <property type="entry name" value="SEC TRANSLOCON ACCESSORY COMPLEX SUBUNIT YAJC"/>
    <property type="match status" value="1"/>
</dbReference>
<sequence>MPFTIARFSLTLYGVFPMISFAFADGAAAAQQPSLLLSSLPWIFLLALFYFMILRPRQEEKRRQQMLAELKKGDKVMTTSGMTGKVSKVGEQYVTLEIAPGVPVEFHRQAITVKIEG</sequence>
<evidence type="ECO:0000256" key="9">
    <source>
        <dbReference type="ARBA" id="ARBA00023010"/>
    </source>
</evidence>
<keyword evidence="8 11" id="KW-1133">Transmembrane helix</keyword>
<gene>
    <name evidence="12" type="primary">yajC</name>
    <name evidence="12" type="ORF">HMPREF9371_0781</name>
</gene>
<accession>G4CGP2</accession>
<evidence type="ECO:0000256" key="8">
    <source>
        <dbReference type="ARBA" id="ARBA00022989"/>
    </source>
</evidence>
<dbReference type="HOGENOM" id="CLU_116157_2_0_4"/>
<dbReference type="NCBIfam" id="TIGR00739">
    <property type="entry name" value="yajC"/>
    <property type="match status" value="1"/>
</dbReference>
<evidence type="ECO:0000256" key="4">
    <source>
        <dbReference type="ARBA" id="ARBA00022448"/>
    </source>
</evidence>
<evidence type="ECO:0000256" key="6">
    <source>
        <dbReference type="ARBA" id="ARBA00022692"/>
    </source>
</evidence>
<dbReference type="SMART" id="SM01323">
    <property type="entry name" value="YajC"/>
    <property type="match status" value="1"/>
</dbReference>
<dbReference type="GO" id="GO:0005886">
    <property type="term" value="C:plasma membrane"/>
    <property type="evidence" value="ECO:0007669"/>
    <property type="project" value="UniProtKB-SubCell"/>
</dbReference>
<name>G4CGP2_9NEIS</name>
<evidence type="ECO:0000256" key="10">
    <source>
        <dbReference type="ARBA" id="ARBA00023136"/>
    </source>
</evidence>
<comment type="subcellular location">
    <subcellularLocation>
        <location evidence="1">Cell membrane</location>
        <topology evidence="1">Single-pass membrane protein</topology>
    </subcellularLocation>
</comment>
<evidence type="ECO:0000313" key="12">
    <source>
        <dbReference type="EMBL" id="EGY52995.1"/>
    </source>
</evidence>
<keyword evidence="4" id="KW-0813">Transport</keyword>
<keyword evidence="10 11" id="KW-0472">Membrane</keyword>
<dbReference type="GO" id="GO:0015031">
    <property type="term" value="P:protein transport"/>
    <property type="evidence" value="ECO:0007669"/>
    <property type="project" value="UniProtKB-KW"/>
</dbReference>